<accession>A0A3A2ZRU5</accession>
<reference evidence="2" key="1">
    <citation type="submission" date="2017-02" db="EMBL/GenBank/DDBJ databases">
        <authorList>
            <person name="Tafer H."/>
            <person name="Lopandic K."/>
        </authorList>
    </citation>
    <scope>NUCLEOTIDE SEQUENCE [LARGE SCALE GENOMIC DNA]</scope>
    <source>
        <strain evidence="2">CBS 366.77</strain>
    </source>
</reference>
<dbReference type="EMBL" id="MVGC01000060">
    <property type="protein sequence ID" value="RJE25043.1"/>
    <property type="molecule type" value="Genomic_DNA"/>
</dbReference>
<dbReference type="AlphaFoldDB" id="A0A3A2ZRU5"/>
<proteinExistence type="predicted"/>
<comment type="caution">
    <text evidence="1">The sequence shown here is derived from an EMBL/GenBank/DDBJ whole genome shotgun (WGS) entry which is preliminary data.</text>
</comment>
<gene>
    <name evidence="1" type="ORF">PHISCL_02636</name>
</gene>
<sequence length="311" mass="34427">MYLVSQVGKTRGWRRRNIARTTASDDSCQPLLSNQPDLSPFLANPGNLATPPMDKSLFLQSPQTPNFMTTVGAADPVSGPYSNFIPHHLPSDERMPPSSIGGIVQMDDSGNNNRFTGPSCIGEGDWIQIRNESVVRSEASYSDLSGDYANIQGWKELYQPSRQSVIACAELVAHLEAQLKDELTLDEVLAINRDAAREISRIILLEGFPISQSCPIILTLAEDLIVTLFEQAIQKTRHIHSTGPKVVFGNFSLGPEEQAELKAQIMRKELRHHVGIIQKLLAVGSAQAKSEEWLRELDERMQTLISVIDGR</sequence>
<evidence type="ECO:0000313" key="1">
    <source>
        <dbReference type="EMBL" id="RJE25043.1"/>
    </source>
</evidence>
<dbReference type="Proteomes" id="UP000266188">
    <property type="component" value="Unassembled WGS sequence"/>
</dbReference>
<name>A0A3A2ZRU5_9EURO</name>
<dbReference type="STRING" id="2070753.A0A3A2ZRU5"/>
<evidence type="ECO:0000313" key="2">
    <source>
        <dbReference type="Proteomes" id="UP000266188"/>
    </source>
</evidence>
<organism evidence="1 2">
    <name type="scientific">Aspergillus sclerotialis</name>
    <dbReference type="NCBI Taxonomy" id="2070753"/>
    <lineage>
        <taxon>Eukaryota</taxon>
        <taxon>Fungi</taxon>
        <taxon>Dikarya</taxon>
        <taxon>Ascomycota</taxon>
        <taxon>Pezizomycotina</taxon>
        <taxon>Eurotiomycetes</taxon>
        <taxon>Eurotiomycetidae</taxon>
        <taxon>Eurotiales</taxon>
        <taxon>Aspergillaceae</taxon>
        <taxon>Aspergillus</taxon>
        <taxon>Aspergillus subgen. Polypaecilum</taxon>
    </lineage>
</organism>
<keyword evidence="2" id="KW-1185">Reference proteome</keyword>
<protein>
    <submittedName>
        <fullName evidence="1">Uncharacterized protein</fullName>
    </submittedName>
</protein>
<dbReference type="OrthoDB" id="2740448at2759"/>